<dbReference type="PANTHER" id="PTHR47053">
    <property type="entry name" value="MUREIN DD-ENDOPEPTIDASE MEPH-RELATED"/>
    <property type="match status" value="1"/>
</dbReference>
<gene>
    <name evidence="6" type="ORF">ACFPIB_07480</name>
</gene>
<dbReference type="PROSITE" id="PS51935">
    <property type="entry name" value="NLPC_P60"/>
    <property type="match status" value="1"/>
</dbReference>
<organism evidence="6 7">
    <name type="scientific">Adhaeribacter terreus</name>
    <dbReference type="NCBI Taxonomy" id="529703"/>
    <lineage>
        <taxon>Bacteria</taxon>
        <taxon>Pseudomonadati</taxon>
        <taxon>Bacteroidota</taxon>
        <taxon>Cytophagia</taxon>
        <taxon>Cytophagales</taxon>
        <taxon>Hymenobacteraceae</taxon>
        <taxon>Adhaeribacter</taxon>
    </lineage>
</organism>
<evidence type="ECO:0000256" key="4">
    <source>
        <dbReference type="ARBA" id="ARBA00022807"/>
    </source>
</evidence>
<dbReference type="Gene3D" id="2.30.30.40">
    <property type="entry name" value="SH3 Domains"/>
    <property type="match status" value="1"/>
</dbReference>
<evidence type="ECO:0000256" key="1">
    <source>
        <dbReference type="ARBA" id="ARBA00007074"/>
    </source>
</evidence>
<dbReference type="Pfam" id="PF00877">
    <property type="entry name" value="NLPC_P60"/>
    <property type="match status" value="1"/>
</dbReference>
<dbReference type="PANTHER" id="PTHR47053:SF1">
    <property type="entry name" value="MUREIN DD-ENDOPEPTIDASE MEPH-RELATED"/>
    <property type="match status" value="1"/>
</dbReference>
<reference evidence="7" key="1">
    <citation type="journal article" date="2019" name="Int. J. Syst. Evol. Microbiol.">
        <title>The Global Catalogue of Microorganisms (GCM) 10K type strain sequencing project: providing services to taxonomists for standard genome sequencing and annotation.</title>
        <authorList>
            <consortium name="The Broad Institute Genomics Platform"/>
            <consortium name="The Broad Institute Genome Sequencing Center for Infectious Disease"/>
            <person name="Wu L."/>
            <person name="Ma J."/>
        </authorList>
    </citation>
    <scope>NUCLEOTIDE SEQUENCE [LARGE SCALE GENOMIC DNA]</scope>
    <source>
        <strain evidence="7">KACC 12602</strain>
    </source>
</reference>
<dbReference type="Proteomes" id="UP001596161">
    <property type="component" value="Unassembled WGS sequence"/>
</dbReference>
<dbReference type="InterPro" id="IPR041382">
    <property type="entry name" value="SH3_16"/>
</dbReference>
<evidence type="ECO:0000256" key="2">
    <source>
        <dbReference type="ARBA" id="ARBA00022670"/>
    </source>
</evidence>
<evidence type="ECO:0000256" key="3">
    <source>
        <dbReference type="ARBA" id="ARBA00022801"/>
    </source>
</evidence>
<keyword evidence="4" id="KW-0788">Thiol protease</keyword>
<dbReference type="InterPro" id="IPR038765">
    <property type="entry name" value="Papain-like_cys_pep_sf"/>
</dbReference>
<proteinExistence type="inferred from homology"/>
<evidence type="ECO:0000259" key="5">
    <source>
        <dbReference type="PROSITE" id="PS51935"/>
    </source>
</evidence>
<sequence>MDYGICSLSNVPVRSEPSDKAELVTQLFFGECYQVLQKEGNWFQIQIASDNYIGWIDFKQHFAVTDEYFLEWKATSHPRSLDIVQTVSSANAVTPVLMGSILPFFDGINLRLGHEKLLYNGRASNLSTEYRPAFLAKIATTFLKAPYVWGGKSIFGIDCSGFTQQVMGICGVQLPRDAYQQVALGEEVHFVSLARTGDLAFFDNDESRIIHVGIMLDNQQIIHAHGEVRIDQLDHYGIYNQQRKRYSHKLRLIKRLFPVK</sequence>
<dbReference type="EMBL" id="JBHSKT010000003">
    <property type="protein sequence ID" value="MFC5270443.1"/>
    <property type="molecule type" value="Genomic_DNA"/>
</dbReference>
<accession>A0ABW0E7V8</accession>
<feature type="domain" description="NlpC/P60" evidence="5">
    <location>
        <begin position="129"/>
        <end position="257"/>
    </location>
</feature>
<keyword evidence="2" id="KW-0645">Protease</keyword>
<dbReference type="InterPro" id="IPR051202">
    <property type="entry name" value="Peptidase_C40"/>
</dbReference>
<name>A0ABW0E7V8_9BACT</name>
<comment type="caution">
    <text evidence="6">The sequence shown here is derived from an EMBL/GenBank/DDBJ whole genome shotgun (WGS) entry which is preliminary data.</text>
</comment>
<comment type="similarity">
    <text evidence="1">Belongs to the peptidase C40 family.</text>
</comment>
<dbReference type="Pfam" id="PF18348">
    <property type="entry name" value="SH3_16"/>
    <property type="match status" value="1"/>
</dbReference>
<dbReference type="InterPro" id="IPR000064">
    <property type="entry name" value="NLP_P60_dom"/>
</dbReference>
<dbReference type="SUPFAM" id="SSF82057">
    <property type="entry name" value="Prokaryotic SH3-related domain"/>
    <property type="match status" value="1"/>
</dbReference>
<dbReference type="RefSeq" id="WP_378016812.1">
    <property type="nucleotide sequence ID" value="NZ_JBHSKT010000003.1"/>
</dbReference>
<dbReference type="SUPFAM" id="SSF54001">
    <property type="entry name" value="Cysteine proteinases"/>
    <property type="match status" value="1"/>
</dbReference>
<evidence type="ECO:0000313" key="6">
    <source>
        <dbReference type="EMBL" id="MFC5270443.1"/>
    </source>
</evidence>
<keyword evidence="3" id="KW-0378">Hydrolase</keyword>
<evidence type="ECO:0000313" key="7">
    <source>
        <dbReference type="Proteomes" id="UP001596161"/>
    </source>
</evidence>
<dbReference type="Gene3D" id="3.90.1720.10">
    <property type="entry name" value="endopeptidase domain like (from Nostoc punctiforme)"/>
    <property type="match status" value="1"/>
</dbReference>
<keyword evidence="7" id="KW-1185">Reference proteome</keyword>
<protein>
    <submittedName>
        <fullName evidence="6">NlpC/P60 family protein</fullName>
    </submittedName>
</protein>